<comment type="similarity">
    <text evidence="2 7">Belongs to the group II decarboxylase family.</text>
</comment>
<dbReference type="AlphaFoldDB" id="A0A7J6M4V4"/>
<dbReference type="Gene3D" id="3.40.640.10">
    <property type="entry name" value="Type I PLP-dependent aspartate aminotransferase-like (Major domain)"/>
    <property type="match status" value="1"/>
</dbReference>
<reference evidence="10 11" key="1">
    <citation type="submission" date="2020-04" db="EMBL/GenBank/DDBJ databases">
        <title>Perkinsus olseni comparative genomics.</title>
        <authorList>
            <person name="Bogema D.R."/>
        </authorList>
    </citation>
    <scope>NUCLEOTIDE SEQUENCE [LARGE SCALE GENOMIC DNA]</scope>
    <source>
        <strain evidence="9">ATCC PRA-179</strain>
        <strain evidence="8">ATCC PRA-31</strain>
    </source>
</reference>
<evidence type="ECO:0000313" key="9">
    <source>
        <dbReference type="EMBL" id="KAF4670919.1"/>
    </source>
</evidence>
<evidence type="ECO:0000256" key="1">
    <source>
        <dbReference type="ARBA" id="ARBA00001933"/>
    </source>
</evidence>
<evidence type="ECO:0000256" key="7">
    <source>
        <dbReference type="RuleBase" id="RU000382"/>
    </source>
</evidence>
<protein>
    <submittedName>
        <fullName evidence="8">Glutamate decarboxylase 2</fullName>
    </submittedName>
</protein>
<sequence length="529" mass="58635">MPEDLSPAPTPAEETNLDILTKVNAMLENYVASLDDRHHKVVQFKSPEEISRIFSEKACDLSLKDGQPAGEERILKACEATLALSVRTGHPHFFNQLIGRADVTGIAGETLVAATNGSAYTYEVAPVFLLVEQEVMNKTFDLVGFSRDTAEGLTVPGGSISNLYALQTARYYKFPKVKTEGIFAIGGQPVAYCSAGAHYSYTKAALVVGLGSNNMVEIPMDSRGRMRADLLEKRVAEDLAVGKKPFFVGATAGTTVMGAFDDIEALREVCDKFGLWLHVDGAWGGAVLLSPKYKKALLSGVDKADSFCWNPHKMVGAPLQCSIFTHNKGHGLLQACNGTCATYLFQKDKNYSSYDKGDWTIQCGRKPDAFKTWLAWKRLGDDGIRRRVEYGIELARYAASEIKKSSADSSRFAGKFVLYRDPEYANVCFWYLPPSLFHLEPLEGLNDEDAAKLTKARNSSMIRGYGGSFQVTPYIKDKMQRVGLALITFTGPYNFFRWTFTSPRNVRYDDVDIVLNDIDRIGRDFVYSD</sequence>
<evidence type="ECO:0000256" key="2">
    <source>
        <dbReference type="ARBA" id="ARBA00009533"/>
    </source>
</evidence>
<evidence type="ECO:0000256" key="6">
    <source>
        <dbReference type="PIRSR" id="PIRSR602129-50"/>
    </source>
</evidence>
<dbReference type="SUPFAM" id="SSF53383">
    <property type="entry name" value="PLP-dependent transferases"/>
    <property type="match status" value="1"/>
</dbReference>
<evidence type="ECO:0000256" key="5">
    <source>
        <dbReference type="ARBA" id="ARBA00023239"/>
    </source>
</evidence>
<dbReference type="InterPro" id="IPR015421">
    <property type="entry name" value="PyrdxlP-dep_Trfase_major"/>
</dbReference>
<dbReference type="GO" id="GO:0019752">
    <property type="term" value="P:carboxylic acid metabolic process"/>
    <property type="evidence" value="ECO:0007669"/>
    <property type="project" value="InterPro"/>
</dbReference>
<keyword evidence="3" id="KW-0210">Decarboxylase</keyword>
<evidence type="ECO:0000313" key="8">
    <source>
        <dbReference type="EMBL" id="KAF4666534.1"/>
    </source>
</evidence>
<dbReference type="InterPro" id="IPR002129">
    <property type="entry name" value="PyrdxlP-dep_de-COase"/>
</dbReference>
<evidence type="ECO:0000313" key="10">
    <source>
        <dbReference type="Proteomes" id="UP000570595"/>
    </source>
</evidence>
<proteinExistence type="inferred from homology"/>
<dbReference type="Pfam" id="PF00282">
    <property type="entry name" value="Pyridoxal_deC"/>
    <property type="match status" value="1"/>
</dbReference>
<comment type="cofactor">
    <cofactor evidence="1 6 7">
        <name>pyridoxal 5'-phosphate</name>
        <dbReference type="ChEBI" id="CHEBI:597326"/>
    </cofactor>
</comment>
<gene>
    <name evidence="8" type="primary">GAD2_2</name>
    <name evidence="8" type="ORF">FOL46_003054</name>
    <name evidence="9" type="ORF">FOZ61_007928</name>
</gene>
<dbReference type="EMBL" id="JABANN010000203">
    <property type="protein sequence ID" value="KAF4666534.1"/>
    <property type="molecule type" value="Genomic_DNA"/>
</dbReference>
<dbReference type="PANTHER" id="PTHR45677:SF8">
    <property type="entry name" value="CYSTEINE SULFINIC ACID DECARBOXYLASE"/>
    <property type="match status" value="1"/>
</dbReference>
<dbReference type="OrthoDB" id="415263at2759"/>
<feature type="modified residue" description="N6-(pyridoxal phosphate)lysine" evidence="6">
    <location>
        <position position="313"/>
    </location>
</feature>
<evidence type="ECO:0000313" key="11">
    <source>
        <dbReference type="Proteomes" id="UP000572268"/>
    </source>
</evidence>
<comment type="caution">
    <text evidence="8">The sequence shown here is derived from an EMBL/GenBank/DDBJ whole genome shotgun (WGS) entry which is preliminary data.</text>
</comment>
<dbReference type="Gene3D" id="3.90.1150.170">
    <property type="match status" value="1"/>
</dbReference>
<dbReference type="GO" id="GO:0016831">
    <property type="term" value="F:carboxy-lyase activity"/>
    <property type="evidence" value="ECO:0007669"/>
    <property type="project" value="UniProtKB-KW"/>
</dbReference>
<evidence type="ECO:0000256" key="4">
    <source>
        <dbReference type="ARBA" id="ARBA00022898"/>
    </source>
</evidence>
<name>A0A7J6M4V4_PEROL</name>
<dbReference type="PANTHER" id="PTHR45677">
    <property type="entry name" value="GLUTAMATE DECARBOXYLASE-RELATED"/>
    <property type="match status" value="1"/>
</dbReference>
<organism evidence="8 11">
    <name type="scientific">Perkinsus olseni</name>
    <name type="common">Perkinsus atlanticus</name>
    <dbReference type="NCBI Taxonomy" id="32597"/>
    <lineage>
        <taxon>Eukaryota</taxon>
        <taxon>Sar</taxon>
        <taxon>Alveolata</taxon>
        <taxon>Perkinsozoa</taxon>
        <taxon>Perkinsea</taxon>
        <taxon>Perkinsida</taxon>
        <taxon>Perkinsidae</taxon>
        <taxon>Perkinsus</taxon>
    </lineage>
</organism>
<dbReference type="InterPro" id="IPR015424">
    <property type="entry name" value="PyrdxlP-dep_Trfase"/>
</dbReference>
<keyword evidence="5 7" id="KW-0456">Lyase</keyword>
<dbReference type="EMBL" id="JABAHT010000005">
    <property type="protein sequence ID" value="KAF4670919.1"/>
    <property type="molecule type" value="Genomic_DNA"/>
</dbReference>
<accession>A0A7J6M4V4</accession>
<dbReference type="Proteomes" id="UP000570595">
    <property type="component" value="Unassembled WGS sequence"/>
</dbReference>
<evidence type="ECO:0000256" key="3">
    <source>
        <dbReference type="ARBA" id="ARBA00022793"/>
    </source>
</evidence>
<dbReference type="Proteomes" id="UP000572268">
    <property type="component" value="Unassembled WGS sequence"/>
</dbReference>
<dbReference type="GO" id="GO:0005737">
    <property type="term" value="C:cytoplasm"/>
    <property type="evidence" value="ECO:0007669"/>
    <property type="project" value="TreeGrafter"/>
</dbReference>
<keyword evidence="4 6" id="KW-0663">Pyridoxal phosphate</keyword>
<dbReference type="GO" id="GO:0030170">
    <property type="term" value="F:pyridoxal phosphate binding"/>
    <property type="evidence" value="ECO:0007669"/>
    <property type="project" value="InterPro"/>
</dbReference>